<dbReference type="InterPro" id="IPR025857">
    <property type="entry name" value="MacB_PCD"/>
</dbReference>
<accession>A0ABX3EVD9</accession>
<feature type="transmembrane region" description="Helical" evidence="7">
    <location>
        <begin position="448"/>
        <end position="469"/>
    </location>
</feature>
<protein>
    <submittedName>
        <fullName evidence="10">ABC transporter permease</fullName>
    </submittedName>
</protein>
<keyword evidence="3 7" id="KW-0812">Transmembrane</keyword>
<reference evidence="10 11" key="1">
    <citation type="submission" date="2016-03" db="EMBL/GenBank/DDBJ databases">
        <authorList>
            <person name="Sant'Anna F.H."/>
            <person name="Ambrosini A."/>
            <person name="Souza R."/>
            <person name="Bach E."/>
            <person name="Fernandes G."/>
            <person name="Balsanelli E."/>
            <person name="Baura V.A."/>
            <person name="Souza E.M."/>
            <person name="Passaglia L."/>
        </authorList>
    </citation>
    <scope>NUCLEOTIDE SEQUENCE [LARGE SCALE GENOMIC DNA]</scope>
    <source>
        <strain evidence="10 11">P26E</strain>
    </source>
</reference>
<evidence type="ECO:0000256" key="3">
    <source>
        <dbReference type="ARBA" id="ARBA00022692"/>
    </source>
</evidence>
<feature type="transmembrane region" description="Helical" evidence="7">
    <location>
        <begin position="327"/>
        <end position="353"/>
    </location>
</feature>
<evidence type="ECO:0000313" key="11">
    <source>
        <dbReference type="Proteomes" id="UP000186058"/>
    </source>
</evidence>
<dbReference type="RefSeq" id="WP_074106666.1">
    <property type="nucleotide sequence ID" value="NZ_LVWI01000002.1"/>
</dbReference>
<evidence type="ECO:0000259" key="8">
    <source>
        <dbReference type="Pfam" id="PF02687"/>
    </source>
</evidence>
<evidence type="ECO:0000256" key="2">
    <source>
        <dbReference type="ARBA" id="ARBA00022475"/>
    </source>
</evidence>
<name>A0ABX3EVD9_9BACL</name>
<evidence type="ECO:0000256" key="1">
    <source>
        <dbReference type="ARBA" id="ARBA00004651"/>
    </source>
</evidence>
<dbReference type="InterPro" id="IPR050250">
    <property type="entry name" value="Macrolide_Exporter_MacB"/>
</dbReference>
<evidence type="ECO:0000256" key="7">
    <source>
        <dbReference type="SAM" id="Phobius"/>
    </source>
</evidence>
<feature type="transmembrane region" description="Helical" evidence="7">
    <location>
        <begin position="270"/>
        <end position="292"/>
    </location>
</feature>
<keyword evidence="2" id="KW-1003">Cell membrane</keyword>
<keyword evidence="11" id="KW-1185">Reference proteome</keyword>
<evidence type="ECO:0000313" key="10">
    <source>
        <dbReference type="EMBL" id="OKP90974.1"/>
    </source>
</evidence>
<feature type="transmembrane region" description="Helical" evidence="7">
    <location>
        <begin position="373"/>
        <end position="395"/>
    </location>
</feature>
<gene>
    <name evidence="10" type="ORF">A3844_03740</name>
</gene>
<feature type="domain" description="MacB-like periplasmic core" evidence="9">
    <location>
        <begin position="19"/>
        <end position="236"/>
    </location>
</feature>
<dbReference type="InterPro" id="IPR003838">
    <property type="entry name" value="ABC3_permease_C"/>
</dbReference>
<comment type="subcellular location">
    <subcellularLocation>
        <location evidence="1">Cell membrane</location>
        <topology evidence="1">Multi-pass membrane protein</topology>
    </subcellularLocation>
</comment>
<proteinExistence type="inferred from homology"/>
<dbReference type="Proteomes" id="UP000186058">
    <property type="component" value="Unassembled WGS sequence"/>
</dbReference>
<feature type="transmembrane region" description="Helical" evidence="7">
    <location>
        <begin position="731"/>
        <end position="752"/>
    </location>
</feature>
<sequence>MNIFNKVTLQSMKKSRTRTIVTIIGVILSAAMITGVATFGVSLLNYMADGAAQKYGGWHVEFEDVDSSFVAKQASNDKVADTATFENIGYATLDGGKNPNRPYLFIAGYNEEAFDTLPITLLSGRLPKNSGEILISGSVMTKGGVQYAVGDTLSLAVGSRMNGKEKLGQSDPYTSGGETLVPQGERTYTVVGISQTPRFEEDSAPGYTVITTTDAADTADDLSLFVTLKNPREVHAYAKSTAGSHAYILNNTVLRFMGLSDDSGDKVLNALLYSAGGIVVLIIMLGSIFLIYNSFNISLNERTHQFGILSSVGATAKQLRHSVLFEGFCIGAIGIPIGVLVGIASIRLVIGVVAKNFANVLYNSVPLTLTLSAPAILAAVAVSTITILISAYIPARKAASTPVMECIRQTNEVKVEANAVKTSKLAQRIYGLEGTLALRNFKRNKKRYRSIVLSLVLSVVLFISTSAFVTNLKQASAGATEVTTYDIGFGTRDMDDSEMLRLYDKLKTADGVYESSYQVIMKYFCAAKGSDLSDAYRESAGTHSPDETVNLPMTIQFLDNSTYLKIVQGLGLPAEEYTGQNVKLIGVAKVEGRGNQEEADQIPDVFTSSSLNLTIEPETNGEPKPEQGKNVSITFVNAALPDTPPILGSFNQTPSVLQVIAPYSLKEKFENPDTTVDIQGKGLTFQSKNPSQSMAKMEAMIKGSGITASYSILDMTKIFDENRNMIFIANVFAYTFIIMISLIAVANVFNTISTNIKLRRRELAMLRSVGMSERGFQKMMNFECAFYGMRALIFGLPIAVISSWLIYKGMGGGADNIDFVFPWRSIGISVFGVFFVVFITMLYAISKIKKENIIDALRDDMT</sequence>
<evidence type="ECO:0000259" key="9">
    <source>
        <dbReference type="Pfam" id="PF12704"/>
    </source>
</evidence>
<comment type="similarity">
    <text evidence="6">Belongs to the ABC-4 integral membrane protein family.</text>
</comment>
<evidence type="ECO:0000256" key="6">
    <source>
        <dbReference type="ARBA" id="ARBA00038076"/>
    </source>
</evidence>
<organism evidence="10 11">
    <name type="scientific">Paenibacillus helianthi</name>
    <dbReference type="NCBI Taxonomy" id="1349432"/>
    <lineage>
        <taxon>Bacteria</taxon>
        <taxon>Bacillati</taxon>
        <taxon>Bacillota</taxon>
        <taxon>Bacilli</taxon>
        <taxon>Bacillales</taxon>
        <taxon>Paenibacillaceae</taxon>
        <taxon>Paenibacillus</taxon>
    </lineage>
</organism>
<feature type="transmembrane region" description="Helical" evidence="7">
    <location>
        <begin position="826"/>
        <end position="845"/>
    </location>
</feature>
<feature type="transmembrane region" description="Helical" evidence="7">
    <location>
        <begin position="20"/>
        <end position="44"/>
    </location>
</feature>
<dbReference type="PANTHER" id="PTHR30572">
    <property type="entry name" value="MEMBRANE COMPONENT OF TRANSPORTER-RELATED"/>
    <property type="match status" value="1"/>
</dbReference>
<evidence type="ECO:0000256" key="5">
    <source>
        <dbReference type="ARBA" id="ARBA00023136"/>
    </source>
</evidence>
<comment type="caution">
    <text evidence="10">The sequence shown here is derived from an EMBL/GenBank/DDBJ whole genome shotgun (WGS) entry which is preliminary data.</text>
</comment>
<keyword evidence="4 7" id="KW-1133">Transmembrane helix</keyword>
<keyword evidence="5 7" id="KW-0472">Membrane</keyword>
<feature type="domain" description="ABC3 transporter permease C-terminal" evidence="8">
    <location>
        <begin position="278"/>
        <end position="402"/>
    </location>
</feature>
<dbReference type="PANTHER" id="PTHR30572:SF4">
    <property type="entry name" value="ABC TRANSPORTER PERMEASE YTRF"/>
    <property type="match status" value="1"/>
</dbReference>
<feature type="transmembrane region" description="Helical" evidence="7">
    <location>
        <begin position="784"/>
        <end position="806"/>
    </location>
</feature>
<feature type="domain" description="ABC3 transporter permease C-terminal" evidence="8">
    <location>
        <begin position="735"/>
        <end position="853"/>
    </location>
</feature>
<evidence type="ECO:0000256" key="4">
    <source>
        <dbReference type="ARBA" id="ARBA00022989"/>
    </source>
</evidence>
<dbReference type="Pfam" id="PF02687">
    <property type="entry name" value="FtsX"/>
    <property type="match status" value="2"/>
</dbReference>
<dbReference type="EMBL" id="LVWI01000002">
    <property type="protein sequence ID" value="OKP90974.1"/>
    <property type="molecule type" value="Genomic_DNA"/>
</dbReference>
<dbReference type="Pfam" id="PF12704">
    <property type="entry name" value="MacB_PCD"/>
    <property type="match status" value="1"/>
</dbReference>